<evidence type="ECO:0000313" key="1">
    <source>
        <dbReference type="EMBL" id="KAG6687375.1"/>
    </source>
</evidence>
<comment type="caution">
    <text evidence="1">The sequence shown here is derived from an EMBL/GenBank/DDBJ whole genome shotgun (WGS) entry which is preliminary data.</text>
</comment>
<accession>A0A922DNA5</accession>
<proteinExistence type="predicted"/>
<protein>
    <submittedName>
        <fullName evidence="1">Uncharacterized protein</fullName>
    </submittedName>
</protein>
<reference evidence="1" key="1">
    <citation type="submission" date="2021-01" db="EMBL/GenBank/DDBJ databases">
        <authorList>
            <person name="Lovell J.T."/>
            <person name="Bentley N."/>
            <person name="Bhattarai G."/>
            <person name="Jenkins J.W."/>
            <person name="Sreedasyam A."/>
            <person name="Alarcon Y."/>
            <person name="Bock C."/>
            <person name="Boston L."/>
            <person name="Carlson J."/>
            <person name="Cervantes K."/>
            <person name="Clermont K."/>
            <person name="Krom N."/>
            <person name="Kubenka K."/>
            <person name="Mamidi S."/>
            <person name="Mattison C."/>
            <person name="Monteros M."/>
            <person name="Pisani C."/>
            <person name="Plott C."/>
            <person name="Rajasekar S."/>
            <person name="Rhein H.S."/>
            <person name="Rohla C."/>
            <person name="Song M."/>
            <person name="Hilaire R.S."/>
            <person name="Shu S."/>
            <person name="Wells L."/>
            <person name="Wang X."/>
            <person name="Webber J."/>
            <person name="Heerema R.J."/>
            <person name="Klein P."/>
            <person name="Conner P."/>
            <person name="Grauke L."/>
            <person name="Grimwood J."/>
            <person name="Schmutz J."/>
            <person name="Randall J.J."/>
        </authorList>
    </citation>
    <scope>NUCLEOTIDE SEQUENCE</scope>
    <source>
        <tissue evidence="1">Leaf</tissue>
    </source>
</reference>
<sequence length="122" mass="13936">MLMKRTKSCECSCRSFSERSSILSLGKRNQVTVRGRWSFGSSLPPPNCFCVFFSVFDVCFPEIRSAPEASTRGRDPRSFLLFYTQLGGEFFCWGGGSRLRLWARSLTILYSLLWDVPQRVTA</sequence>
<evidence type="ECO:0000313" key="2">
    <source>
        <dbReference type="Proteomes" id="UP000811246"/>
    </source>
</evidence>
<gene>
    <name evidence="1" type="ORF">I3842_11G067800</name>
</gene>
<name>A0A922DNA5_CARIL</name>
<dbReference type="AlphaFoldDB" id="A0A922DNA5"/>
<dbReference type="EMBL" id="CM031835">
    <property type="protein sequence ID" value="KAG6687375.1"/>
    <property type="molecule type" value="Genomic_DNA"/>
</dbReference>
<dbReference type="Proteomes" id="UP000811246">
    <property type="component" value="Chromosome 11"/>
</dbReference>
<organism evidence="1 2">
    <name type="scientific">Carya illinoinensis</name>
    <name type="common">Pecan</name>
    <dbReference type="NCBI Taxonomy" id="32201"/>
    <lineage>
        <taxon>Eukaryota</taxon>
        <taxon>Viridiplantae</taxon>
        <taxon>Streptophyta</taxon>
        <taxon>Embryophyta</taxon>
        <taxon>Tracheophyta</taxon>
        <taxon>Spermatophyta</taxon>
        <taxon>Magnoliopsida</taxon>
        <taxon>eudicotyledons</taxon>
        <taxon>Gunneridae</taxon>
        <taxon>Pentapetalae</taxon>
        <taxon>rosids</taxon>
        <taxon>fabids</taxon>
        <taxon>Fagales</taxon>
        <taxon>Juglandaceae</taxon>
        <taxon>Carya</taxon>
    </lineage>
</organism>